<reference evidence="2" key="2">
    <citation type="submission" date="2023-06" db="EMBL/GenBank/DDBJ databases">
        <authorList>
            <consortium name="Lawrence Berkeley National Laboratory"/>
            <person name="Mondo S.J."/>
            <person name="Hensen N."/>
            <person name="Bonometti L."/>
            <person name="Westerberg I."/>
            <person name="Brannstrom I.O."/>
            <person name="Guillou S."/>
            <person name="Cros-Aarteil S."/>
            <person name="Calhoun S."/>
            <person name="Haridas S."/>
            <person name="Kuo A."/>
            <person name="Pangilinan J."/>
            <person name="Riley R."/>
            <person name="Labutti K."/>
            <person name="Andreopoulos B."/>
            <person name="Lipzen A."/>
            <person name="Chen C."/>
            <person name="Yanf M."/>
            <person name="Daum C."/>
            <person name="Ng V."/>
            <person name="Clum A."/>
            <person name="Steindorff A."/>
            <person name="Ohm R."/>
            <person name="Martin F."/>
            <person name="Silar P."/>
            <person name="Natvig D."/>
            <person name="Lalanne C."/>
            <person name="Gautier V."/>
            <person name="Ament-Velasquez S.L."/>
            <person name="Kruys A."/>
            <person name="Hutchinson M.I."/>
            <person name="Powell A.J."/>
            <person name="Barry K."/>
            <person name="Miller A.N."/>
            <person name="Grigoriev I.V."/>
            <person name="Debuchy R."/>
            <person name="Gladieux P."/>
            <person name="Thoren M.H."/>
            <person name="Johannesson H."/>
        </authorList>
    </citation>
    <scope>NUCLEOTIDE SEQUENCE</scope>
    <source>
        <strain evidence="2">PSN324</strain>
    </source>
</reference>
<organism evidence="2 3">
    <name type="scientific">Cladorrhinum samala</name>
    <dbReference type="NCBI Taxonomy" id="585594"/>
    <lineage>
        <taxon>Eukaryota</taxon>
        <taxon>Fungi</taxon>
        <taxon>Dikarya</taxon>
        <taxon>Ascomycota</taxon>
        <taxon>Pezizomycotina</taxon>
        <taxon>Sordariomycetes</taxon>
        <taxon>Sordariomycetidae</taxon>
        <taxon>Sordariales</taxon>
        <taxon>Podosporaceae</taxon>
        <taxon>Cladorrhinum</taxon>
    </lineage>
</organism>
<accession>A0AAV9HMQ9</accession>
<proteinExistence type="predicted"/>
<evidence type="ECO:0000256" key="1">
    <source>
        <dbReference type="SAM" id="MobiDB-lite"/>
    </source>
</evidence>
<dbReference type="PANTHER" id="PTHR39697">
    <property type="entry name" value="RICIN B LECTIN DOMAIN-CONTAINING PROTEIN-RELATED"/>
    <property type="match status" value="1"/>
</dbReference>
<keyword evidence="3" id="KW-1185">Reference proteome</keyword>
<comment type="caution">
    <text evidence="2">The sequence shown here is derived from an EMBL/GenBank/DDBJ whole genome shotgun (WGS) entry which is preliminary data.</text>
</comment>
<reference evidence="2" key="1">
    <citation type="journal article" date="2023" name="Mol. Phylogenet. Evol.">
        <title>Genome-scale phylogeny and comparative genomics of the fungal order Sordariales.</title>
        <authorList>
            <person name="Hensen N."/>
            <person name="Bonometti L."/>
            <person name="Westerberg I."/>
            <person name="Brannstrom I.O."/>
            <person name="Guillou S."/>
            <person name="Cros-Aarteil S."/>
            <person name="Calhoun S."/>
            <person name="Haridas S."/>
            <person name="Kuo A."/>
            <person name="Mondo S."/>
            <person name="Pangilinan J."/>
            <person name="Riley R."/>
            <person name="LaButti K."/>
            <person name="Andreopoulos B."/>
            <person name="Lipzen A."/>
            <person name="Chen C."/>
            <person name="Yan M."/>
            <person name="Daum C."/>
            <person name="Ng V."/>
            <person name="Clum A."/>
            <person name="Steindorff A."/>
            <person name="Ohm R.A."/>
            <person name="Martin F."/>
            <person name="Silar P."/>
            <person name="Natvig D.O."/>
            <person name="Lalanne C."/>
            <person name="Gautier V."/>
            <person name="Ament-Velasquez S.L."/>
            <person name="Kruys A."/>
            <person name="Hutchinson M.I."/>
            <person name="Powell A.J."/>
            <person name="Barry K."/>
            <person name="Miller A.N."/>
            <person name="Grigoriev I.V."/>
            <person name="Debuchy R."/>
            <person name="Gladieux P."/>
            <person name="Hiltunen Thoren M."/>
            <person name="Johannesson H."/>
        </authorList>
    </citation>
    <scope>NUCLEOTIDE SEQUENCE</scope>
    <source>
        <strain evidence="2">PSN324</strain>
    </source>
</reference>
<feature type="compositionally biased region" description="Basic and acidic residues" evidence="1">
    <location>
        <begin position="134"/>
        <end position="147"/>
    </location>
</feature>
<name>A0AAV9HMQ9_9PEZI</name>
<dbReference type="AlphaFoldDB" id="A0AAV9HMQ9"/>
<feature type="compositionally biased region" description="Low complexity" evidence="1">
    <location>
        <begin position="1"/>
        <end position="18"/>
    </location>
</feature>
<dbReference type="PANTHER" id="PTHR39697:SF1">
    <property type="entry name" value="RICIN B LECTIN DOMAIN-CONTAINING PROTEIN"/>
    <property type="match status" value="1"/>
</dbReference>
<gene>
    <name evidence="2" type="ORF">QBC42DRAFT_271926</name>
</gene>
<dbReference type="EMBL" id="MU865007">
    <property type="protein sequence ID" value="KAK4460672.1"/>
    <property type="molecule type" value="Genomic_DNA"/>
</dbReference>
<protein>
    <submittedName>
        <fullName evidence="2">Uncharacterized protein</fullName>
    </submittedName>
</protein>
<dbReference type="Proteomes" id="UP001321749">
    <property type="component" value="Unassembled WGS sequence"/>
</dbReference>
<feature type="region of interest" description="Disordered" evidence="1">
    <location>
        <begin position="134"/>
        <end position="163"/>
    </location>
</feature>
<evidence type="ECO:0000313" key="3">
    <source>
        <dbReference type="Proteomes" id="UP001321749"/>
    </source>
</evidence>
<sequence length="292" mass="32387">MSAIFSPTTSSPTSGRGTPDSESELPGWDFEAFDQIAHPADILSNDSSAMRESLNQIQEMTKDIQSSNRSGFDELNMMLADMRQDHSKCFGLIKQSIASVTEQMTQNQQKHDNEVAKLKATIGDLTAQLRDLRSQLKQSKSKDKKESISLPAYQPPNKETAPSSGQIYMITDAHFQHALTIQDGQLKLINLASANTHEKGSYFWHCVENNGWLGFRNAASATYLGQNGFGGVIASAKGHKQWEQLSVRYDSERGGYLLMIGWWGRLAKIGNVGGAWRLMNDGEPLVWGFIQV</sequence>
<feature type="region of interest" description="Disordered" evidence="1">
    <location>
        <begin position="1"/>
        <end position="27"/>
    </location>
</feature>
<evidence type="ECO:0000313" key="2">
    <source>
        <dbReference type="EMBL" id="KAK4460672.1"/>
    </source>
</evidence>